<proteinExistence type="predicted"/>
<organism evidence="1 2">
    <name type="scientific">Paenibacillus filicis</name>
    <dbReference type="NCBI Taxonomy" id="669464"/>
    <lineage>
        <taxon>Bacteria</taxon>
        <taxon>Bacillati</taxon>
        <taxon>Bacillota</taxon>
        <taxon>Bacilli</taxon>
        <taxon>Bacillales</taxon>
        <taxon>Paenibacillaceae</taxon>
        <taxon>Paenibacillus</taxon>
    </lineage>
</organism>
<dbReference type="EMBL" id="JBBPCC010000003">
    <property type="protein sequence ID" value="MEK8127762.1"/>
    <property type="molecule type" value="Genomic_DNA"/>
</dbReference>
<accession>A0ABU9DFW2</accession>
<comment type="caution">
    <text evidence="1">The sequence shown here is derived from an EMBL/GenBank/DDBJ whole genome shotgun (WGS) entry which is preliminary data.</text>
</comment>
<dbReference type="RefSeq" id="WP_341414812.1">
    <property type="nucleotide sequence ID" value="NZ_JBBPCC010000003.1"/>
</dbReference>
<keyword evidence="2" id="KW-1185">Reference proteome</keyword>
<name>A0ABU9DFW2_9BACL</name>
<sequence>MRWIKKIIILALLLAVGAAALLWLVRPKEQLDLAYRPLRLQDQVKEMLLNRKFEAVLSEAEIDSLIKKRLSSQPQIRPEVRITGARFTMQDNGLQADVNLLLDERWPVGARLFFTSAWEAPYLVIRHTGTEVRGLTLPADWFKLPPIRIAPDDYIPGPLGVKGLTFEGKQLMLQLKLR</sequence>
<gene>
    <name evidence="1" type="ORF">WMW72_07505</name>
</gene>
<evidence type="ECO:0000313" key="1">
    <source>
        <dbReference type="EMBL" id="MEK8127762.1"/>
    </source>
</evidence>
<evidence type="ECO:0000313" key="2">
    <source>
        <dbReference type="Proteomes" id="UP001469365"/>
    </source>
</evidence>
<dbReference type="Proteomes" id="UP001469365">
    <property type="component" value="Unassembled WGS sequence"/>
</dbReference>
<reference evidence="1 2" key="1">
    <citation type="submission" date="2024-04" db="EMBL/GenBank/DDBJ databases">
        <title>draft genome sequnece of Paenibacillus filicis.</title>
        <authorList>
            <person name="Kim D.-U."/>
        </authorList>
    </citation>
    <scope>NUCLEOTIDE SEQUENCE [LARGE SCALE GENOMIC DNA]</scope>
    <source>
        <strain evidence="1 2">KACC14197</strain>
    </source>
</reference>
<protein>
    <submittedName>
        <fullName evidence="1">Uncharacterized protein</fullName>
    </submittedName>
</protein>